<evidence type="ECO:0000313" key="2">
    <source>
        <dbReference type="EMBL" id="GGU93862.1"/>
    </source>
</evidence>
<proteinExistence type="predicted"/>
<feature type="region of interest" description="Disordered" evidence="1">
    <location>
        <begin position="48"/>
        <end position="95"/>
    </location>
</feature>
<name>A0ABQ2VMI0_9ACTN</name>
<feature type="compositionally biased region" description="Basic and acidic residues" evidence="1">
    <location>
        <begin position="62"/>
        <end position="78"/>
    </location>
</feature>
<keyword evidence="3" id="KW-1185">Reference proteome</keyword>
<protein>
    <recommendedName>
        <fullName evidence="4">Transposase</fullName>
    </recommendedName>
</protein>
<organism evidence="2 3">
    <name type="scientific">Streptomyces albospinus</name>
    <dbReference type="NCBI Taxonomy" id="285515"/>
    <lineage>
        <taxon>Bacteria</taxon>
        <taxon>Bacillati</taxon>
        <taxon>Actinomycetota</taxon>
        <taxon>Actinomycetes</taxon>
        <taxon>Kitasatosporales</taxon>
        <taxon>Streptomycetaceae</taxon>
        <taxon>Streptomyces</taxon>
    </lineage>
</organism>
<dbReference type="Proteomes" id="UP000654471">
    <property type="component" value="Unassembled WGS sequence"/>
</dbReference>
<evidence type="ECO:0000256" key="1">
    <source>
        <dbReference type="SAM" id="MobiDB-lite"/>
    </source>
</evidence>
<dbReference type="RefSeq" id="WP_189307126.1">
    <property type="nucleotide sequence ID" value="NZ_BMRP01000044.1"/>
</dbReference>
<comment type="caution">
    <text evidence="2">The sequence shown here is derived from an EMBL/GenBank/DDBJ whole genome shotgun (WGS) entry which is preliminary data.</text>
</comment>
<accession>A0ABQ2VMI0</accession>
<dbReference type="EMBL" id="BMRP01000044">
    <property type="protein sequence ID" value="GGU93862.1"/>
    <property type="molecule type" value="Genomic_DNA"/>
</dbReference>
<evidence type="ECO:0000313" key="3">
    <source>
        <dbReference type="Proteomes" id="UP000654471"/>
    </source>
</evidence>
<gene>
    <name evidence="2" type="ORF">GCM10010211_70920</name>
</gene>
<sequence>MGQLVSEMITLHTHARHLEWPSEHENCPDASRLLTLSIVWQVMAGWHRRTDGGGTIDDLLSDDTRTSRVPAQHDRPSDSEPLSSKPHPLTQLGHG</sequence>
<evidence type="ECO:0008006" key="4">
    <source>
        <dbReference type="Google" id="ProtNLM"/>
    </source>
</evidence>
<reference evidence="3" key="1">
    <citation type="journal article" date="2019" name="Int. J. Syst. Evol. Microbiol.">
        <title>The Global Catalogue of Microorganisms (GCM) 10K type strain sequencing project: providing services to taxonomists for standard genome sequencing and annotation.</title>
        <authorList>
            <consortium name="The Broad Institute Genomics Platform"/>
            <consortium name="The Broad Institute Genome Sequencing Center for Infectious Disease"/>
            <person name="Wu L."/>
            <person name="Ma J."/>
        </authorList>
    </citation>
    <scope>NUCLEOTIDE SEQUENCE [LARGE SCALE GENOMIC DNA]</scope>
    <source>
        <strain evidence="3">JCM 3399</strain>
    </source>
</reference>